<evidence type="ECO:0000256" key="2">
    <source>
        <dbReference type="SAM" id="Phobius"/>
    </source>
</evidence>
<feature type="compositionally biased region" description="Basic and acidic residues" evidence="1">
    <location>
        <begin position="60"/>
        <end position="73"/>
    </location>
</feature>
<proteinExistence type="predicted"/>
<dbReference type="Gene3D" id="1.20.1050.10">
    <property type="match status" value="1"/>
</dbReference>
<feature type="compositionally biased region" description="Polar residues" evidence="1">
    <location>
        <begin position="76"/>
        <end position="92"/>
    </location>
</feature>
<keyword evidence="7" id="KW-1185">Reference proteome</keyword>
<keyword evidence="2" id="KW-1133">Transmembrane helix</keyword>
<feature type="compositionally biased region" description="Polar residues" evidence="1">
    <location>
        <begin position="114"/>
        <end position="132"/>
    </location>
</feature>
<protein>
    <submittedName>
        <fullName evidence="4">Uncharacterized protein</fullName>
    </submittedName>
</protein>
<feature type="region of interest" description="Disordered" evidence="1">
    <location>
        <begin position="114"/>
        <end position="138"/>
    </location>
</feature>
<dbReference type="Gene3D" id="3.40.30.10">
    <property type="entry name" value="Glutaredoxin"/>
    <property type="match status" value="1"/>
</dbReference>
<dbReference type="EMBL" id="CAJOBC010004558">
    <property type="protein sequence ID" value="CAF3832569.1"/>
    <property type="molecule type" value="Genomic_DNA"/>
</dbReference>
<evidence type="ECO:0000256" key="1">
    <source>
        <dbReference type="SAM" id="MobiDB-lite"/>
    </source>
</evidence>
<dbReference type="Proteomes" id="UP000681722">
    <property type="component" value="Unassembled WGS sequence"/>
</dbReference>
<dbReference type="SUPFAM" id="SSF52833">
    <property type="entry name" value="Thioredoxin-like"/>
    <property type="match status" value="1"/>
</dbReference>
<evidence type="ECO:0000313" key="5">
    <source>
        <dbReference type="EMBL" id="CAF3735598.1"/>
    </source>
</evidence>
<dbReference type="PANTHER" id="PTHR43920">
    <property type="entry name" value="CHLORIDE INTRACELLULAR CHANNEL, ISOFORM A"/>
    <property type="match status" value="1"/>
</dbReference>
<comment type="caution">
    <text evidence="4">The sequence shown here is derived from an EMBL/GenBank/DDBJ whole genome shotgun (WGS) entry which is preliminary data.</text>
</comment>
<dbReference type="EMBL" id="CAJNOK010005180">
    <property type="protein sequence ID" value="CAF0962996.1"/>
    <property type="molecule type" value="Genomic_DNA"/>
</dbReference>
<feature type="region of interest" description="Disordered" evidence="1">
    <location>
        <begin position="54"/>
        <end position="98"/>
    </location>
</feature>
<dbReference type="PANTHER" id="PTHR43920:SF5">
    <property type="entry name" value="CHLORIDE INTRACELLULAR CHANNEL CLIC"/>
    <property type="match status" value="1"/>
</dbReference>
<gene>
    <name evidence="4" type="ORF">GPM918_LOCUS16964</name>
    <name evidence="3" type="ORF">OVA965_LOCUS12733</name>
    <name evidence="6" type="ORF">SRO942_LOCUS16963</name>
    <name evidence="5" type="ORF">TMI583_LOCUS12736</name>
</gene>
<dbReference type="InterPro" id="IPR036282">
    <property type="entry name" value="Glutathione-S-Trfase_C_sf"/>
</dbReference>
<dbReference type="EMBL" id="CAJNOQ010004558">
    <property type="protein sequence ID" value="CAF1064729.1"/>
    <property type="molecule type" value="Genomic_DNA"/>
</dbReference>
<organism evidence="4 7">
    <name type="scientific">Didymodactylos carnosus</name>
    <dbReference type="NCBI Taxonomy" id="1234261"/>
    <lineage>
        <taxon>Eukaryota</taxon>
        <taxon>Metazoa</taxon>
        <taxon>Spiralia</taxon>
        <taxon>Gnathifera</taxon>
        <taxon>Rotifera</taxon>
        <taxon>Eurotatoria</taxon>
        <taxon>Bdelloidea</taxon>
        <taxon>Philodinida</taxon>
        <taxon>Philodinidae</taxon>
        <taxon>Didymodactylos</taxon>
    </lineage>
</organism>
<dbReference type="Proteomes" id="UP000682733">
    <property type="component" value="Unassembled WGS sequence"/>
</dbReference>
<evidence type="ECO:0000313" key="6">
    <source>
        <dbReference type="EMBL" id="CAF3832569.1"/>
    </source>
</evidence>
<dbReference type="Proteomes" id="UP000677228">
    <property type="component" value="Unassembled WGS sequence"/>
</dbReference>
<name>A0A814LDP0_9BILA</name>
<evidence type="ECO:0000313" key="4">
    <source>
        <dbReference type="EMBL" id="CAF1064729.1"/>
    </source>
</evidence>
<keyword evidence="2" id="KW-0812">Transmembrane</keyword>
<dbReference type="OrthoDB" id="1935530at2759"/>
<dbReference type="InterPro" id="IPR036249">
    <property type="entry name" value="Thioredoxin-like_sf"/>
</dbReference>
<dbReference type="SUPFAM" id="SSF47616">
    <property type="entry name" value="GST C-terminal domain-like"/>
    <property type="match status" value="1"/>
</dbReference>
<reference evidence="4" key="1">
    <citation type="submission" date="2021-02" db="EMBL/GenBank/DDBJ databases">
        <authorList>
            <person name="Nowell W R."/>
        </authorList>
    </citation>
    <scope>NUCLEOTIDE SEQUENCE</scope>
</reference>
<dbReference type="Proteomes" id="UP000663829">
    <property type="component" value="Unassembled WGS sequence"/>
</dbReference>
<dbReference type="GO" id="GO:0016324">
    <property type="term" value="C:apical plasma membrane"/>
    <property type="evidence" value="ECO:0007669"/>
    <property type="project" value="TreeGrafter"/>
</dbReference>
<evidence type="ECO:0000313" key="3">
    <source>
        <dbReference type="EMBL" id="CAF0962996.1"/>
    </source>
</evidence>
<evidence type="ECO:0000313" key="7">
    <source>
        <dbReference type="Proteomes" id="UP000663829"/>
    </source>
</evidence>
<dbReference type="AlphaFoldDB" id="A0A814LDP0"/>
<dbReference type="EMBL" id="CAJOBA010005185">
    <property type="protein sequence ID" value="CAF3735598.1"/>
    <property type="molecule type" value="Genomic_DNA"/>
</dbReference>
<feature type="transmembrane region" description="Helical" evidence="2">
    <location>
        <begin position="23"/>
        <end position="47"/>
    </location>
</feature>
<keyword evidence="2" id="KW-0472">Membrane</keyword>
<dbReference type="GO" id="GO:0005737">
    <property type="term" value="C:cytoplasm"/>
    <property type="evidence" value="ECO:0007669"/>
    <property type="project" value="TreeGrafter"/>
</dbReference>
<dbReference type="CDD" id="cd00570">
    <property type="entry name" value="GST_N_family"/>
    <property type="match status" value="1"/>
</dbReference>
<accession>A0A814LDP0</accession>
<dbReference type="GO" id="GO:0005254">
    <property type="term" value="F:chloride channel activity"/>
    <property type="evidence" value="ECO:0007669"/>
    <property type="project" value="TreeGrafter"/>
</dbReference>
<sequence>MNNSNITIEHGTTQVNMASKLSIILGVGIPGILILICLIGFLAKFIVERRSEKRRGRLRHSIEKKPGTDRKPLEGTNGNLGNSVATSEQGNGSKHIVIPQDRSDLKTVRLQKVNPSQSINPSPVDPSQSQNPPAEPMNGFDASDVFMKLLVKREKNQNEFSFDVITINVENPPKEFKEISKKLPTLVHGDVILNDIDEIEDYLDTIYENYKLGVQDQEALQAQMNVFIKFSYFIKDISDNPQQLLTELEKIDQFLAQRGTKYMCGNDITGLDCSLLPKLQHIRVGLNYIKNMSIPVKFGSLWRYLALAYENDSFVKSCSSDQEIIWHWIHREASPKELLQLQMEEPKYSFDVPDSLGKR</sequence>